<gene>
    <name evidence="10" type="ORF">OFUS_LOCUS7813</name>
</gene>
<comment type="subcellular location">
    <subcellularLocation>
        <location evidence="1">Cytoplasm</location>
    </subcellularLocation>
</comment>
<dbReference type="SMART" id="SM00233">
    <property type="entry name" value="PH"/>
    <property type="match status" value="1"/>
</dbReference>
<dbReference type="GO" id="GO:0005737">
    <property type="term" value="C:cytoplasm"/>
    <property type="evidence" value="ECO:0007669"/>
    <property type="project" value="UniProtKB-SubCell"/>
</dbReference>
<feature type="domain" description="PH" evidence="8">
    <location>
        <begin position="949"/>
        <end position="1055"/>
    </location>
</feature>
<dbReference type="PROSITE" id="PS50010">
    <property type="entry name" value="DH_2"/>
    <property type="match status" value="1"/>
</dbReference>
<feature type="region of interest" description="Disordered" evidence="6">
    <location>
        <begin position="1"/>
        <end position="40"/>
    </location>
</feature>
<protein>
    <recommendedName>
        <fullName evidence="12">Rho guanine nucleotide exchange factor 4</fullName>
    </recommendedName>
</protein>
<dbReference type="PANTHER" id="PTHR47544">
    <property type="entry name" value="RHO GUANINE NUCLEOTIDE EXCHANGE FACTOR 4"/>
    <property type="match status" value="1"/>
</dbReference>
<evidence type="ECO:0000256" key="5">
    <source>
        <dbReference type="PROSITE-ProRule" id="PRU00192"/>
    </source>
</evidence>
<dbReference type="Gene3D" id="2.30.29.30">
    <property type="entry name" value="Pleckstrin-homology domain (PH domain)/Phosphotyrosine-binding domain (PTB)"/>
    <property type="match status" value="1"/>
</dbReference>
<dbReference type="Gene3D" id="1.20.900.10">
    <property type="entry name" value="Dbl homology (DH) domain"/>
    <property type="match status" value="1"/>
</dbReference>
<dbReference type="OrthoDB" id="660555at2759"/>
<accession>A0A8S4NKB5</accession>
<feature type="region of interest" description="Disordered" evidence="6">
    <location>
        <begin position="516"/>
        <end position="560"/>
    </location>
</feature>
<feature type="region of interest" description="Disordered" evidence="6">
    <location>
        <begin position="208"/>
        <end position="248"/>
    </location>
</feature>
<dbReference type="SUPFAM" id="SSF50729">
    <property type="entry name" value="PH domain-like"/>
    <property type="match status" value="1"/>
</dbReference>
<dbReference type="AlphaFoldDB" id="A0A8S4NKB5"/>
<keyword evidence="11" id="KW-1185">Reference proteome</keyword>
<dbReference type="GO" id="GO:0005085">
    <property type="term" value="F:guanyl-nucleotide exchange factor activity"/>
    <property type="evidence" value="ECO:0007669"/>
    <property type="project" value="UniProtKB-KW"/>
</dbReference>
<dbReference type="InterPro" id="IPR035899">
    <property type="entry name" value="DBL_dom_sf"/>
</dbReference>
<name>A0A8S4NKB5_OWEFU</name>
<dbReference type="SUPFAM" id="SSF48065">
    <property type="entry name" value="DBL homology domain (DH-domain)"/>
    <property type="match status" value="1"/>
</dbReference>
<dbReference type="InterPro" id="IPR055251">
    <property type="entry name" value="SOS1_NGEF_PH"/>
</dbReference>
<feature type="compositionally biased region" description="Low complexity" evidence="6">
    <location>
        <begin position="96"/>
        <end position="107"/>
    </location>
</feature>
<dbReference type="SMART" id="SM00326">
    <property type="entry name" value="SH3"/>
    <property type="match status" value="1"/>
</dbReference>
<feature type="compositionally biased region" description="Polar residues" evidence="6">
    <location>
        <begin position="1"/>
        <end position="15"/>
    </location>
</feature>
<evidence type="ECO:0000259" key="8">
    <source>
        <dbReference type="PROSITE" id="PS50003"/>
    </source>
</evidence>
<feature type="region of interest" description="Disordered" evidence="6">
    <location>
        <begin position="1127"/>
        <end position="1149"/>
    </location>
</feature>
<feature type="region of interest" description="Disordered" evidence="6">
    <location>
        <begin position="1079"/>
        <end position="1104"/>
    </location>
</feature>
<feature type="compositionally biased region" description="Polar residues" evidence="6">
    <location>
        <begin position="274"/>
        <end position="287"/>
    </location>
</feature>
<evidence type="ECO:0000256" key="6">
    <source>
        <dbReference type="SAM" id="MobiDB-lite"/>
    </source>
</evidence>
<reference evidence="10" key="1">
    <citation type="submission" date="2022-03" db="EMBL/GenBank/DDBJ databases">
        <authorList>
            <person name="Martin C."/>
        </authorList>
    </citation>
    <scope>NUCLEOTIDE SEQUENCE</scope>
</reference>
<comment type="caution">
    <text evidence="10">The sequence shown here is derived from an EMBL/GenBank/DDBJ whole genome shotgun (WGS) entry which is preliminary data.</text>
</comment>
<dbReference type="PROSITE" id="PS50002">
    <property type="entry name" value="SH3"/>
    <property type="match status" value="1"/>
</dbReference>
<dbReference type="InterPro" id="IPR036028">
    <property type="entry name" value="SH3-like_dom_sf"/>
</dbReference>
<evidence type="ECO:0000313" key="10">
    <source>
        <dbReference type="EMBL" id="CAH1781209.1"/>
    </source>
</evidence>
<dbReference type="Pfam" id="PF00621">
    <property type="entry name" value="RhoGEF"/>
    <property type="match status" value="1"/>
</dbReference>
<feature type="compositionally biased region" description="Low complexity" evidence="6">
    <location>
        <begin position="297"/>
        <end position="309"/>
    </location>
</feature>
<feature type="compositionally biased region" description="Polar residues" evidence="6">
    <location>
        <begin position="414"/>
        <end position="439"/>
    </location>
</feature>
<evidence type="ECO:0000256" key="3">
    <source>
        <dbReference type="ARBA" id="ARBA00022490"/>
    </source>
</evidence>
<feature type="region of interest" description="Disordered" evidence="6">
    <location>
        <begin position="274"/>
        <end position="346"/>
    </location>
</feature>
<dbReference type="InterPro" id="IPR011993">
    <property type="entry name" value="PH-like_dom_sf"/>
</dbReference>
<evidence type="ECO:0000259" key="7">
    <source>
        <dbReference type="PROSITE" id="PS50002"/>
    </source>
</evidence>
<dbReference type="SMART" id="SM00325">
    <property type="entry name" value="RhoGEF"/>
    <property type="match status" value="1"/>
</dbReference>
<dbReference type="InterPro" id="IPR001452">
    <property type="entry name" value="SH3_domain"/>
</dbReference>
<evidence type="ECO:0000256" key="4">
    <source>
        <dbReference type="ARBA" id="ARBA00022658"/>
    </source>
</evidence>
<dbReference type="Pfam" id="PF22697">
    <property type="entry name" value="SOS1_NGEF_PH"/>
    <property type="match status" value="1"/>
</dbReference>
<evidence type="ECO:0000259" key="9">
    <source>
        <dbReference type="PROSITE" id="PS50010"/>
    </source>
</evidence>
<dbReference type="PROSITE" id="PS50003">
    <property type="entry name" value="PH_DOMAIN"/>
    <property type="match status" value="1"/>
</dbReference>
<evidence type="ECO:0000256" key="2">
    <source>
        <dbReference type="ARBA" id="ARBA00022443"/>
    </source>
</evidence>
<dbReference type="CDD" id="cd01224">
    <property type="entry name" value="PH_Collybistin_ASEF"/>
    <property type="match status" value="1"/>
</dbReference>
<feature type="compositionally biased region" description="Polar residues" evidence="6">
    <location>
        <begin position="622"/>
        <end position="631"/>
    </location>
</feature>
<dbReference type="EMBL" id="CAIIXF020000004">
    <property type="protein sequence ID" value="CAH1781209.1"/>
    <property type="molecule type" value="Genomic_DNA"/>
</dbReference>
<proteinExistence type="predicted"/>
<feature type="compositionally biased region" description="Basic and acidic residues" evidence="6">
    <location>
        <begin position="450"/>
        <end position="460"/>
    </location>
</feature>
<dbReference type="CDD" id="cd11828">
    <property type="entry name" value="SH3_ARHGEF9_like"/>
    <property type="match status" value="1"/>
</dbReference>
<keyword evidence="3" id="KW-0963">Cytoplasm</keyword>
<dbReference type="InterPro" id="IPR001849">
    <property type="entry name" value="PH_domain"/>
</dbReference>
<feature type="region of interest" description="Disordered" evidence="6">
    <location>
        <begin position="141"/>
        <end position="195"/>
    </location>
</feature>
<sequence>MDGSFTRRSTSNLLEDSTRKKSAYSDVEHDFNRDRSESDFEGNVNGVRILRKYPTAPPGLRRCQSYTNTSSLRSSNDIWCPTSPQKSLETSPQSDSELLSPPKKLTPKSPGFLRKVLLLTKATGALRKKFSLSKTDISKDIDSEKDQNGKNLRPKSVPAGYMPDSDVNLSDVYDPQRGSQSDLASPLRGDGLPPLAMFSSDEDIIDISGTPKLRRNKTAPEMNLSEHVNENFSHLPPKSPRKNSKGNLNNSAALRKLKQSRKHYSADQAVLDRMSSNSDLDSDSQGQIEGHHSRTFSLSGSSSEDLSVLCGASLNPHQLRRPLRPTSPKPRPRSSDGISDSLEPNSNVGADYTHLSGLSVDNLNFTPDIMLNIEGNRDLLNLAPPRPYSPKPYTMPYKMDNSNECESTMIQDENEADNNNGSHDSGIQQDGVASSTESLKSVEANVVRRPQTEIKERPKSDIVSVKWSDSVKDQMTLKPNERKGKILRQRAKTDLGGPEVISKALAQYEQVNSATSQDFDNLEPLPDFKRKTKSTKKENRRLSTPHPIKVRQERTPPTKRHNFKRPLALKRCNSAPDIRTKPTFNKGNMCKDDVDVDATVTSQVAYNSDNPDVFDSEDETKSSSSNTVPQSVDQKFDVDTLNYAEALWDHVTMDTEELCFRAGDVITVTDMSDKDWWWGGIEDREGWFPAAFVRIRVNQEDTTEDIVQKVRDGVIDQKTAMRRYSVSFLSKDQARANVVNEIINAEREYVKHLRDVVEGYIRPSKNRADMFSEEIINTIYGNTEEIYAFATEFLEDLDACIDPSYPHLSQIGQVFLKHRHGFEIYSHYCNNHPQGCEQLKNLRKNEKYQQFFEACRLLQQMIQIPLEGFMLTPVQKICKYPLQLQELLKYTRAEHRDYKKVKEAHTAMKDIAVLINERKRKIESIEKLAIWQQTVEDWDGPGILETSCELIYTGELHKVNSSGWSQERMFFLFDHTLIYTKKDVIWRNGLSYKGRIDMDSCEIVPIDDGKDSQFNTSVKHGWKIHDKQKDKWYLIYGKSAEEKTRWLRAFHDERNRVKNEGERENALLRAEKDKILLNMSKSKSASGQDRPKGKASIETSYSEQQSLIRNFPSHATLPRGVYREELVSGDGSKKKWFGSWNKKNRNAKR</sequence>
<keyword evidence="2 5" id="KW-0728">SH3 domain</keyword>
<feature type="domain" description="DH" evidence="9">
    <location>
        <begin position="734"/>
        <end position="918"/>
    </location>
</feature>
<dbReference type="SUPFAM" id="SSF50044">
    <property type="entry name" value="SH3-domain"/>
    <property type="match status" value="1"/>
</dbReference>
<keyword evidence="4" id="KW-0344">Guanine-nucleotide releasing factor</keyword>
<evidence type="ECO:0000313" key="11">
    <source>
        <dbReference type="Proteomes" id="UP000749559"/>
    </source>
</evidence>
<evidence type="ECO:0000256" key="1">
    <source>
        <dbReference type="ARBA" id="ARBA00004496"/>
    </source>
</evidence>
<dbReference type="PANTHER" id="PTHR47544:SF3">
    <property type="entry name" value="RHO GUANINE NUCLEOTIDE EXCHANGE FACTOR 4 ISOFORM X1"/>
    <property type="match status" value="1"/>
</dbReference>
<feature type="compositionally biased region" description="Polar residues" evidence="6">
    <location>
        <begin position="336"/>
        <end position="346"/>
    </location>
</feature>
<feature type="domain" description="SH3" evidence="7">
    <location>
        <begin position="639"/>
        <end position="698"/>
    </location>
</feature>
<dbReference type="Proteomes" id="UP000749559">
    <property type="component" value="Unassembled WGS sequence"/>
</dbReference>
<feature type="region of interest" description="Disordered" evidence="6">
    <location>
        <begin position="414"/>
        <end position="460"/>
    </location>
</feature>
<dbReference type="InterPro" id="IPR000219">
    <property type="entry name" value="DH_dom"/>
</dbReference>
<dbReference type="Pfam" id="PF14604">
    <property type="entry name" value="SH3_9"/>
    <property type="match status" value="1"/>
</dbReference>
<feature type="compositionally biased region" description="Polar residues" evidence="6">
    <location>
        <begin position="64"/>
        <end position="95"/>
    </location>
</feature>
<dbReference type="Gene3D" id="2.30.30.40">
    <property type="entry name" value="SH3 Domains"/>
    <property type="match status" value="1"/>
</dbReference>
<feature type="compositionally biased region" description="Basic and acidic residues" evidence="6">
    <location>
        <begin position="26"/>
        <end position="38"/>
    </location>
</feature>
<organism evidence="10 11">
    <name type="scientific">Owenia fusiformis</name>
    <name type="common">Polychaete worm</name>
    <dbReference type="NCBI Taxonomy" id="6347"/>
    <lineage>
        <taxon>Eukaryota</taxon>
        <taxon>Metazoa</taxon>
        <taxon>Spiralia</taxon>
        <taxon>Lophotrochozoa</taxon>
        <taxon>Annelida</taxon>
        <taxon>Polychaeta</taxon>
        <taxon>Sedentaria</taxon>
        <taxon>Canalipalpata</taxon>
        <taxon>Sabellida</taxon>
        <taxon>Oweniida</taxon>
        <taxon>Oweniidae</taxon>
        <taxon>Owenia</taxon>
    </lineage>
</organism>
<evidence type="ECO:0008006" key="12">
    <source>
        <dbReference type="Google" id="ProtNLM"/>
    </source>
</evidence>
<dbReference type="CDD" id="cd00160">
    <property type="entry name" value="RhoGEF"/>
    <property type="match status" value="1"/>
</dbReference>
<feature type="region of interest" description="Disordered" evidence="6">
    <location>
        <begin position="54"/>
        <end position="107"/>
    </location>
</feature>
<feature type="region of interest" description="Disordered" evidence="6">
    <location>
        <begin position="606"/>
        <end position="631"/>
    </location>
</feature>